<dbReference type="InterPro" id="IPR055414">
    <property type="entry name" value="LRR_R13L4/SHOC2-like"/>
</dbReference>
<dbReference type="InterPro" id="IPR001611">
    <property type="entry name" value="Leu-rich_rpt"/>
</dbReference>
<dbReference type="GO" id="GO:0005737">
    <property type="term" value="C:cytoplasm"/>
    <property type="evidence" value="ECO:0007669"/>
    <property type="project" value="TreeGrafter"/>
</dbReference>
<reference evidence="5" key="1">
    <citation type="journal article" date="2014" name="Nat. Commun.">
        <title>The rainbow trout genome provides novel insights into evolution after whole-genome duplication in vertebrates.</title>
        <authorList>
            <person name="Berthelot C."/>
            <person name="Brunet F."/>
            <person name="Chalopin D."/>
            <person name="Juanchich A."/>
            <person name="Bernard M."/>
            <person name="Noel B."/>
            <person name="Bento P."/>
            <person name="Da Silva C."/>
            <person name="Labadie K."/>
            <person name="Alberti A."/>
            <person name="Aury J.M."/>
            <person name="Louis A."/>
            <person name="Dehais P."/>
            <person name="Bardou P."/>
            <person name="Montfort J."/>
            <person name="Klopp C."/>
            <person name="Cabau C."/>
            <person name="Gaspin C."/>
            <person name="Thorgaard G.H."/>
            <person name="Boussaha M."/>
            <person name="Quillet E."/>
            <person name="Guyomard R."/>
            <person name="Galiana D."/>
            <person name="Bobe J."/>
            <person name="Volff J.N."/>
            <person name="Genet C."/>
            <person name="Wincker P."/>
            <person name="Jaillon O."/>
            <person name="Roest Crollius H."/>
            <person name="Guiguen Y."/>
        </authorList>
    </citation>
    <scope>NUCLEOTIDE SEQUENCE [LARGE SCALE GENOMIC DNA]</scope>
</reference>
<sequence>MSTVYADCPSSAQSCLAAKPIGLGGSVAKASGQCSWTSCCLDIGNPAEEASMGAKQSKEEEMKRQVRKSAWREDSLTSVERIPNHTYKQWGYSRLSLARLSLKEPPEELWDVMKLEELNLSLNCLRALPPALSILSNLVVLNLNQLTSLPPEISQLRHLRVLFCYSNQLTEVPEELGNCTRLEVLSLTNNKISGLPASFTSLTCLRKLNLSHNKIVHIPGCIYTMKSLVFLHLACNRLECIADSIAALVELKILIVEGNEIHSLPKMICCLTRLELLNVDFNDIQNVPQEMHQLSRLEKLACHPLDKGLHIMQNPLQEQIKEVLEGDLTTLFNYLKFN</sequence>
<organism evidence="5 6">
    <name type="scientific">Oncorhynchus mykiss</name>
    <name type="common">Rainbow trout</name>
    <name type="synonym">Salmo gairdneri</name>
    <dbReference type="NCBI Taxonomy" id="8022"/>
    <lineage>
        <taxon>Eukaryota</taxon>
        <taxon>Metazoa</taxon>
        <taxon>Chordata</taxon>
        <taxon>Craniata</taxon>
        <taxon>Vertebrata</taxon>
        <taxon>Euteleostomi</taxon>
        <taxon>Actinopterygii</taxon>
        <taxon>Neopterygii</taxon>
        <taxon>Teleostei</taxon>
        <taxon>Protacanthopterygii</taxon>
        <taxon>Salmoniformes</taxon>
        <taxon>Salmonidae</taxon>
        <taxon>Salmoninae</taxon>
        <taxon>Oncorhynchus</taxon>
    </lineage>
</organism>
<evidence type="ECO:0000313" key="6">
    <source>
        <dbReference type="Proteomes" id="UP000193380"/>
    </source>
</evidence>
<dbReference type="SMART" id="SM00369">
    <property type="entry name" value="LRR_TYP"/>
    <property type="match status" value="7"/>
</dbReference>
<evidence type="ECO:0000313" key="5">
    <source>
        <dbReference type="EMBL" id="CDQ67198.1"/>
    </source>
</evidence>
<dbReference type="InterPro" id="IPR003591">
    <property type="entry name" value="Leu-rich_rpt_typical-subtyp"/>
</dbReference>
<reference evidence="5" key="2">
    <citation type="submission" date="2014-03" db="EMBL/GenBank/DDBJ databases">
        <authorList>
            <person name="Genoscope - CEA"/>
        </authorList>
    </citation>
    <scope>NUCLEOTIDE SEQUENCE</scope>
</reference>
<dbReference type="Proteomes" id="UP000193380">
    <property type="component" value="Unassembled WGS sequence"/>
</dbReference>
<evidence type="ECO:0000256" key="2">
    <source>
        <dbReference type="ARBA" id="ARBA00022737"/>
    </source>
</evidence>
<dbReference type="AlphaFoldDB" id="A0A060WIT8"/>
<dbReference type="PROSITE" id="PS51450">
    <property type="entry name" value="LRR"/>
    <property type="match status" value="2"/>
</dbReference>
<name>A0A060WIT8_ONCMY</name>
<dbReference type="STRING" id="8022.A0A060WIT8"/>
<proteinExistence type="predicted"/>
<gene>
    <name evidence="5" type="ORF">GSONMT00046318001</name>
</gene>
<evidence type="ECO:0000256" key="1">
    <source>
        <dbReference type="ARBA" id="ARBA00022614"/>
    </source>
</evidence>
<dbReference type="SUPFAM" id="SSF52058">
    <property type="entry name" value="L domain-like"/>
    <property type="match status" value="1"/>
</dbReference>
<dbReference type="PaxDb" id="8022-A0A060WIT8"/>
<dbReference type="EMBL" id="FR904576">
    <property type="protein sequence ID" value="CDQ67198.1"/>
    <property type="molecule type" value="Genomic_DNA"/>
</dbReference>
<feature type="compositionally biased region" description="Basic and acidic residues" evidence="3">
    <location>
        <begin position="56"/>
        <end position="69"/>
    </location>
</feature>
<feature type="domain" description="Disease resistance R13L4/SHOC-2-like LRR" evidence="4">
    <location>
        <begin position="152"/>
        <end position="235"/>
    </location>
</feature>
<dbReference type="Pfam" id="PF23598">
    <property type="entry name" value="LRR_14"/>
    <property type="match status" value="1"/>
</dbReference>
<evidence type="ECO:0000256" key="3">
    <source>
        <dbReference type="SAM" id="MobiDB-lite"/>
    </source>
</evidence>
<evidence type="ECO:0000259" key="4">
    <source>
        <dbReference type="Pfam" id="PF23598"/>
    </source>
</evidence>
<protein>
    <recommendedName>
        <fullName evidence="4">Disease resistance R13L4/SHOC-2-like LRR domain-containing protein</fullName>
    </recommendedName>
</protein>
<dbReference type="InterPro" id="IPR050216">
    <property type="entry name" value="LRR_domain-containing"/>
</dbReference>
<dbReference type="InterPro" id="IPR032675">
    <property type="entry name" value="LRR_dom_sf"/>
</dbReference>
<accession>A0A060WIT8</accession>
<dbReference type="Gene3D" id="3.80.10.10">
    <property type="entry name" value="Ribonuclease Inhibitor"/>
    <property type="match status" value="2"/>
</dbReference>
<dbReference type="PANTHER" id="PTHR48051">
    <property type="match status" value="1"/>
</dbReference>
<keyword evidence="1" id="KW-0433">Leucine-rich repeat</keyword>
<dbReference type="PANTHER" id="PTHR48051:SF13">
    <property type="entry name" value="LEUCINE-RICH REPEAT-CONTAINING PROTEIN 30"/>
    <property type="match status" value="1"/>
</dbReference>
<keyword evidence="2" id="KW-0677">Repeat</keyword>
<feature type="region of interest" description="Disordered" evidence="3">
    <location>
        <begin position="50"/>
        <end position="69"/>
    </location>
</feature>